<evidence type="ECO:0000313" key="3">
    <source>
        <dbReference type="Proteomes" id="UP000198415"/>
    </source>
</evidence>
<keyword evidence="1" id="KW-1133">Transmembrane helix</keyword>
<dbReference type="Proteomes" id="UP000198415">
    <property type="component" value="Unassembled WGS sequence"/>
</dbReference>
<accession>A0A239FED1</accession>
<reference evidence="2 3" key="1">
    <citation type="submission" date="2017-06" db="EMBL/GenBank/DDBJ databases">
        <authorList>
            <person name="Kim H.J."/>
            <person name="Triplett B.A."/>
        </authorList>
    </citation>
    <scope>NUCLEOTIDE SEQUENCE [LARGE SCALE GENOMIC DNA]</scope>
    <source>
        <strain evidence="2 3">DSM 43151</strain>
    </source>
</reference>
<organism evidence="2 3">
    <name type="scientific">Actinoplanes regularis</name>
    <dbReference type="NCBI Taxonomy" id="52697"/>
    <lineage>
        <taxon>Bacteria</taxon>
        <taxon>Bacillati</taxon>
        <taxon>Actinomycetota</taxon>
        <taxon>Actinomycetes</taxon>
        <taxon>Micromonosporales</taxon>
        <taxon>Micromonosporaceae</taxon>
        <taxon>Actinoplanes</taxon>
    </lineage>
</organism>
<keyword evidence="3" id="KW-1185">Reference proteome</keyword>
<protein>
    <submittedName>
        <fullName evidence="2">Uncharacterized protein</fullName>
    </submittedName>
</protein>
<dbReference type="AlphaFoldDB" id="A0A239FED1"/>
<sequence length="104" mass="10939">MDQRVARRAFGFALVAHLLAAASFLVLDAADLEGCDQGDGAAAALALAIVLDLVLAVTLLVVLRRRHPGERRQVLLGWAAALIPAIVGVVVAYEYVESFLSGCP</sequence>
<dbReference type="RefSeq" id="WP_089297277.1">
    <property type="nucleotide sequence ID" value="NZ_BOMU01000078.1"/>
</dbReference>
<keyword evidence="1" id="KW-0812">Transmembrane</keyword>
<gene>
    <name evidence="2" type="ORF">SAMN06264365_11827</name>
</gene>
<dbReference type="EMBL" id="FZNR01000018">
    <property type="protein sequence ID" value="SNS54878.1"/>
    <property type="molecule type" value="Genomic_DNA"/>
</dbReference>
<keyword evidence="1" id="KW-0472">Membrane</keyword>
<evidence type="ECO:0000313" key="2">
    <source>
        <dbReference type="EMBL" id="SNS54878.1"/>
    </source>
</evidence>
<feature type="transmembrane region" description="Helical" evidence="1">
    <location>
        <begin position="75"/>
        <end position="96"/>
    </location>
</feature>
<name>A0A239FED1_9ACTN</name>
<proteinExistence type="predicted"/>
<feature type="transmembrane region" description="Helical" evidence="1">
    <location>
        <begin position="42"/>
        <end position="63"/>
    </location>
</feature>
<evidence type="ECO:0000256" key="1">
    <source>
        <dbReference type="SAM" id="Phobius"/>
    </source>
</evidence>